<reference evidence="2 3" key="1">
    <citation type="submission" date="2016-07" db="EMBL/GenBank/DDBJ databases">
        <title>Pervasive Adenine N6-methylation of Active Genes in Fungi.</title>
        <authorList>
            <consortium name="DOE Joint Genome Institute"/>
            <person name="Mondo S.J."/>
            <person name="Dannebaum R.O."/>
            <person name="Kuo R.C."/>
            <person name="Labutti K."/>
            <person name="Haridas S."/>
            <person name="Kuo A."/>
            <person name="Salamov A."/>
            <person name="Ahrendt S.R."/>
            <person name="Lipzen A."/>
            <person name="Sullivan W."/>
            <person name="Andreopoulos W.B."/>
            <person name="Clum A."/>
            <person name="Lindquist E."/>
            <person name="Daum C."/>
            <person name="Ramamoorthy G.K."/>
            <person name="Gryganskyi A."/>
            <person name="Culley D."/>
            <person name="Magnuson J.K."/>
            <person name="James T.Y."/>
            <person name="O'Malley M.A."/>
            <person name="Stajich J.E."/>
            <person name="Spatafora J.W."/>
            <person name="Visel A."/>
            <person name="Grigoriev I.V."/>
        </authorList>
    </citation>
    <scope>NUCLEOTIDE SEQUENCE [LARGE SCALE GENOMIC DNA]</scope>
    <source>
        <strain evidence="2 3">62-1032</strain>
    </source>
</reference>
<proteinExistence type="predicted"/>
<feature type="transmembrane region" description="Helical" evidence="1">
    <location>
        <begin position="297"/>
        <end position="323"/>
    </location>
</feature>
<keyword evidence="1" id="KW-0812">Transmembrane</keyword>
<feature type="transmembrane region" description="Helical" evidence="1">
    <location>
        <begin position="246"/>
        <end position="270"/>
    </location>
</feature>
<evidence type="ECO:0000313" key="2">
    <source>
        <dbReference type="EMBL" id="ORY80760.1"/>
    </source>
</evidence>
<comment type="caution">
    <text evidence="2">The sequence shown here is derived from an EMBL/GenBank/DDBJ whole genome shotgun (WGS) entry which is preliminary data.</text>
</comment>
<dbReference type="Proteomes" id="UP000193467">
    <property type="component" value="Unassembled WGS sequence"/>
</dbReference>
<gene>
    <name evidence="2" type="ORF">BCR35DRAFT_331821</name>
</gene>
<keyword evidence="3" id="KW-1185">Reference proteome</keyword>
<evidence type="ECO:0000313" key="3">
    <source>
        <dbReference type="Proteomes" id="UP000193467"/>
    </source>
</evidence>
<dbReference type="STRING" id="106004.A0A1Y2FA13"/>
<feature type="transmembrane region" description="Helical" evidence="1">
    <location>
        <begin position="44"/>
        <end position="64"/>
    </location>
</feature>
<sequence length="435" mass="47755">MSAASQLFDGVRAASPDSNPFTAILYTLYQSLYSPMSDFYMRSIPALHVLYAVQAVIIIAALAIRWKRHRGDIAVLNEGYVLQVAWQISSLVFLATLQPYLVSVYDHAVGIDWPGYLGGRSMGYLPAWVSTWLALWSLAVAVCLPRATGRDLGAFSFLSSPLAINVHFIAGLILCVTSIIIPSVIFGNYYDAGINHYRRGRDMLAGFEPNWAEMSSAEVDSSLATVVPVVDGMLSNLATFPYAFKIAWGLWLGWILYSYTIFLVVSFFHFRYIKRSMKKIKGVESVAGQERALRRAWAFASLSSVLITAIGVVYTGGSLYVAVWTGESLTSKRALELETMVSLYGFGILGLFAAGLSLAQALLGASSSSSAMHSSSNEHHSSKRTRFSSNRVHIQVLTRTEIDQPSDGNVVQLELSDWRGAAQPEREKVHFGGAF</sequence>
<feature type="transmembrane region" description="Helical" evidence="1">
    <location>
        <begin position="84"/>
        <end position="105"/>
    </location>
</feature>
<keyword evidence="1" id="KW-0472">Membrane</keyword>
<organism evidence="2 3">
    <name type="scientific">Leucosporidium creatinivorum</name>
    <dbReference type="NCBI Taxonomy" id="106004"/>
    <lineage>
        <taxon>Eukaryota</taxon>
        <taxon>Fungi</taxon>
        <taxon>Dikarya</taxon>
        <taxon>Basidiomycota</taxon>
        <taxon>Pucciniomycotina</taxon>
        <taxon>Microbotryomycetes</taxon>
        <taxon>Leucosporidiales</taxon>
        <taxon>Leucosporidium</taxon>
    </lineage>
</organism>
<protein>
    <submittedName>
        <fullName evidence="2">Uncharacterized protein</fullName>
    </submittedName>
</protein>
<name>A0A1Y2FA13_9BASI</name>
<evidence type="ECO:0000256" key="1">
    <source>
        <dbReference type="SAM" id="Phobius"/>
    </source>
</evidence>
<feature type="transmembrane region" description="Helical" evidence="1">
    <location>
        <begin position="125"/>
        <end position="145"/>
    </location>
</feature>
<feature type="transmembrane region" description="Helical" evidence="1">
    <location>
        <begin position="166"/>
        <end position="190"/>
    </location>
</feature>
<keyword evidence="1" id="KW-1133">Transmembrane helix</keyword>
<feature type="transmembrane region" description="Helical" evidence="1">
    <location>
        <begin position="343"/>
        <end position="363"/>
    </location>
</feature>
<dbReference type="AlphaFoldDB" id="A0A1Y2FA13"/>
<accession>A0A1Y2FA13</accession>
<dbReference type="EMBL" id="MCGR01000024">
    <property type="protein sequence ID" value="ORY80760.1"/>
    <property type="molecule type" value="Genomic_DNA"/>
</dbReference>
<dbReference type="InParanoid" id="A0A1Y2FA13"/>